<evidence type="ECO:0000256" key="5">
    <source>
        <dbReference type="SAM" id="MobiDB-lite"/>
    </source>
</evidence>
<dbReference type="GO" id="GO:0005509">
    <property type="term" value="F:calcium ion binding"/>
    <property type="evidence" value="ECO:0007669"/>
    <property type="project" value="InterPro"/>
</dbReference>
<dbReference type="Pfam" id="PF03160">
    <property type="entry name" value="Calx-beta"/>
    <property type="match status" value="14"/>
</dbReference>
<dbReference type="Gene3D" id="3.40.50.410">
    <property type="entry name" value="von Willebrand factor, type A domain"/>
    <property type="match status" value="1"/>
</dbReference>
<dbReference type="InterPro" id="IPR011049">
    <property type="entry name" value="Serralysin-like_metalloprot_C"/>
</dbReference>
<dbReference type="EMBL" id="UGVC01000001">
    <property type="protein sequence ID" value="SUD90738.1"/>
    <property type="molecule type" value="Genomic_DNA"/>
</dbReference>
<dbReference type="InterPro" id="IPR001343">
    <property type="entry name" value="Hemolysn_Ca-bd"/>
</dbReference>
<dbReference type="InterPro" id="IPR038081">
    <property type="entry name" value="CalX-like_sf"/>
</dbReference>
<keyword evidence="4" id="KW-0406">Ion transport</keyword>
<dbReference type="PROSITE" id="PS00330">
    <property type="entry name" value="HEMOLYSIN_CALCIUM"/>
    <property type="match status" value="1"/>
</dbReference>
<evidence type="ECO:0000256" key="2">
    <source>
        <dbReference type="ARBA" id="ARBA00022737"/>
    </source>
</evidence>
<dbReference type="GO" id="GO:0030001">
    <property type="term" value="P:metal ion transport"/>
    <property type="evidence" value="ECO:0007669"/>
    <property type="project" value="TreeGrafter"/>
</dbReference>
<dbReference type="RefSeq" id="WP_028858939.1">
    <property type="nucleotide sequence ID" value="NZ_CAJHAQ010000001.1"/>
</dbReference>
<dbReference type="InterPro" id="IPR051171">
    <property type="entry name" value="CaCA"/>
</dbReference>
<dbReference type="Gene3D" id="2.60.40.10">
    <property type="entry name" value="Immunoglobulins"/>
    <property type="match status" value="1"/>
</dbReference>
<keyword evidence="4" id="KW-0813">Transport</keyword>
<evidence type="ECO:0000259" key="6">
    <source>
        <dbReference type="PROSITE" id="PS50234"/>
    </source>
</evidence>
<accession>A0A379LJL7</accession>
<dbReference type="SUPFAM" id="SSF51120">
    <property type="entry name" value="beta-Roll"/>
    <property type="match status" value="1"/>
</dbReference>
<sequence>MKNIIVTTVDSSGVVAKNALSDNGPTVINATKDANYEFFDNVKGYGPDHIITRRVDNDLKVSFDRTGTEEDLIIKDFYQENSNSALIGASKEGEPYYYIPDSAEQADFVSQLQDGAVQGNALGGEEFVQPWWIGGLPVLAALGIASIGSDDAEPPTVDTVINPPTVEITEDANNDGIISASELDGTVGVLITVHPETNVGDTLVITNPDGSMDIVVITQDIKDNGLVLEYPAPANGETIEVTAYVADQQENISEPSTDSAVVESPAIVSLSGDSSINENAGPATYTITLDKASDTDTVVTYEVQNQTTDSNDFTGLTTATVTIPAGEVSAVIEVGINDDGVYEGDENYNVVITEVTGGAQLGNDDTVNTIIIDTDMMPSVSVDDVTVSESLMGEDVVATFTVTLSHPSSETVEVSFNTDAGTAVDGADYTGVSGTVTFAPGETTQTIEVPILDDVYDEADETFNVVLSAPVNATLGNNGIGTITDEEQYPDLVEVSIVDNYDAVNEGDTTTFPIELRDEAGNLIVAATDVTVTVEYTGSATNGDDYTTVSTTVTILAGTSSVNLDIATLTDLLDEDLEDVVITITEATGGGFEAIGVDADHSVADVDIIDSSYTTIEINDVTVDEDAGNAVFTVTLTGDAPTADVTVNYATGDVTAVDASDYTGVTGTLVFPVGTFTQTITVPILDDNIAEAPETYTVTLSDAVNATILNNGVGTITDECNTDLDSVYVSIVDNVDSVYEGEVGSFTVELRDADGNLNAAITDVIVDIHYSGVAIDGTDYVGVASVTIPANSSSVVFDITTLDDYIAEGSEIVNIELSSVTGGGFEAIAVDPTKATADMEIVDECCDTEAVMVSIHDYMADVIEGGNGVFPIDLRDQDGNPISAITDTTVDVHYSGVAIDGTDFTGVATVVIPAGNQSTVLVLETIDDNFAEGSELVNIELHNVSGGGFESIEIDPDHSTADMNIVDDCDSVFVSILDFTTDVVEATSGLFPIVLKDADGNAINAVTDVTVNIEYSGVAIDGTDFTGIASVVIPAGAQSTNLILQTLDDNIAEGSEIVNIELTSVSGGGFEAIAVDPVMYVADMNIVDDCDPGDPVTVSIFDNVDSIYEGESTYFPISLTNADGDPQIAITDVTVTIEYTGSATNGDDYTGSFTVVIPADSSSVNLDINALEDLLPEGNEIVDITITNPVGGGFEDILVNPAANTANVTIIDSTVEIVEVSPAQATEGTDLVHTVTLSSASSSDSVFSFNLAEGTATENVDYSNVVSFSDGVTLDPVTGDITVPAGVTSFTVTYPTIDDSYADDGETTTLSVGGVTGEGTINDELDPPFDPENPLDPVTVCIVDDVDSINEWAVNPDNIGSFPIEIRDQNGDLIVAATDVMVDVIYSGTANNGDDFTGVLQVTIPAGTSSVNLDLAVIDDLLAEGDEVVNITISNPVGGGFEGISVDPYANTADMIIKDDDYIQIDVEPTAAFEGDDLVHMVTLSNPSASDETFSFSLVEGTATEGVDYSNTVSFSDGVTLDPVTGDITVPAGVTSFTVTYPTIDDSYADDGETTTLTIGGSSATGTINDESPPDLVEVSIVDNVDSIYESNLAPDNIGSFPIELRDEVTGNLVVAATDVMVDVTYSGTADNGDDFTGVIQVTIPAGSSSVNLDLTVIDDLLAEGYEIVNITISNPVGGGFESIGVDSDANTADMTIISDDYAEITVEPTAAFEGDDLVHMVTLSNPSMTDETFGFSLVEGTATEGVDYSNTVSFSDGVTLDPVTGDITVPAGVTSFTVTYPTIDDSYADDGETTTLTIGGSSATGTINDESPPDLVEVSIVDNVDAINEGESATFPIELRDEVTGNLVTAATDVTVTLEYTGTAVNGDDYTGTTTITIPAGFSSADLDIETLTDLLDEDLEDVVITIADVTGGGFEAIAIDADNNVADVEIVDDPYYQVAVDDVTVYEDEGYADFTVTLTGDLPPTADVTVDYATGDVTAVDGTDYTGVSGTITFAAGTTVYTQTIQVSIIDDLSWEPTETYNLILSNPSTNVSILNSGTGTILDIDLLAVDDSAEAIEAGGINNGSGSQDATGNLLTNDNPDQADAIVTDIRVGGVEGGGSAGTLGTALVGTYGTLTVNADGTYVYEVNDNDATVQALNDGDSLTESFNYTMTDGAGSDIAVLEIVIKGNNDCAIPTVTSVTVSEEGLTEFDPIPDTTGNNDTTDSTEATGSISFTDVDNFDASDFSIDLVGPTDITVKGETVSWTWDDLTGQLTGQVVIEGDLLDVMTVDVGPITTDGLGGFVADYNTTLLHAIDHPSNNDEDQIDVQFEASVSDGIQSASTDFAVTVEDDRPAQSESNIDIAAATSDSNITIILDTSGSMNKLVVGGSGEIRLDLAKAAIVKLLEGYDETGDVKVQLITFATEAQAQPQWMTIDQLKAILPSIVPDGWTNYDAALNETINSYDSPGAIFDANNYSYFLTDGEPIVGQGTEDDFGAGYSYFGSDAGIQSGEETLWTTFLNANDIKSYAIAFGPDANNNNLDAELEPIAYDGQIGEQGAADLARSITDLNQLDDILIDTLPDIIDYGLVNGNLFGADEGHVLTFTLDGITYNYDGSDGSMTATSPPSDIYSYDPSTTMVTINTLAQGIMTLDFETGKYTYETQSLVVDYQEDITFTLIDDDGDSVQSEQTIFVYSLSAKDDSVITNDLTGTLELDQAVLVGNDNTSPNSEVTTTFDVNGGQTSGVDPVIYTTTDFSGVNSFDYTISENEVSSSALVSIEYQQGDTNTVQGTNASETLVGREGLDDTLLGLDGNDILQGKSGDDILTGGLGEDTFIWTGNDIDGPLTPDFDIITDFEAGDKLNLSDLLQGETIGDAANLADYLNWDAVTEVLSVNADGDFSGGYSAAQSDLNIQIDNYAGDFNNLVDNHII</sequence>
<keyword evidence="1" id="KW-0732">Signal</keyword>
<evidence type="ECO:0000256" key="1">
    <source>
        <dbReference type="ARBA" id="ARBA00022729"/>
    </source>
</evidence>
<dbReference type="STRING" id="1123034.GCA_000685805_01416"/>
<dbReference type="InterPro" id="IPR003644">
    <property type="entry name" value="Calx_beta"/>
</dbReference>
<dbReference type="InterPro" id="IPR036465">
    <property type="entry name" value="vWFA_dom_sf"/>
</dbReference>
<dbReference type="SMART" id="SM00327">
    <property type="entry name" value="VWA"/>
    <property type="match status" value="1"/>
</dbReference>
<feature type="region of interest" description="Disordered" evidence="5">
    <location>
        <begin position="2191"/>
        <end position="2213"/>
    </location>
</feature>
<dbReference type="SMART" id="SM00237">
    <property type="entry name" value="Calx_beta"/>
    <property type="match status" value="4"/>
</dbReference>
<dbReference type="InterPro" id="IPR019960">
    <property type="entry name" value="T1SS_VCA0849"/>
</dbReference>
<protein>
    <submittedName>
        <fullName evidence="7">Sodium/calcium exchanger 1</fullName>
    </submittedName>
</protein>
<dbReference type="NCBIfam" id="TIGR01965">
    <property type="entry name" value="VCBS_repeat"/>
    <property type="match status" value="1"/>
</dbReference>
<organism evidence="7 8">
    <name type="scientific">Psychrobacter phenylpyruvicus</name>
    <dbReference type="NCBI Taxonomy" id="29432"/>
    <lineage>
        <taxon>Bacteria</taxon>
        <taxon>Pseudomonadati</taxon>
        <taxon>Pseudomonadota</taxon>
        <taxon>Gammaproteobacteria</taxon>
        <taxon>Moraxellales</taxon>
        <taxon>Moraxellaceae</taxon>
        <taxon>Psychrobacter</taxon>
    </lineage>
</organism>
<dbReference type="Pfam" id="PF00353">
    <property type="entry name" value="HemolysinCabind"/>
    <property type="match status" value="1"/>
</dbReference>
<dbReference type="PROSITE" id="PS00018">
    <property type="entry name" value="EF_HAND_1"/>
    <property type="match status" value="1"/>
</dbReference>
<evidence type="ECO:0000313" key="7">
    <source>
        <dbReference type="EMBL" id="SUD90738.1"/>
    </source>
</evidence>
<keyword evidence="2" id="KW-0677">Repeat</keyword>
<evidence type="ECO:0000256" key="3">
    <source>
        <dbReference type="ARBA" id="ARBA00022837"/>
    </source>
</evidence>
<feature type="domain" description="VWFA" evidence="6">
    <location>
        <begin position="2353"/>
        <end position="2562"/>
    </location>
</feature>
<dbReference type="NCBIfam" id="TIGR03661">
    <property type="entry name" value="T1SS_VCA0849"/>
    <property type="match status" value="1"/>
</dbReference>
<dbReference type="PANTHER" id="PTHR11878:SF65">
    <property type="entry name" value="NA_CA-EXCHANGE PROTEIN, ISOFORM G"/>
    <property type="match status" value="1"/>
</dbReference>
<dbReference type="InterPro" id="IPR013783">
    <property type="entry name" value="Ig-like_fold"/>
</dbReference>
<name>A0A379LJL7_9GAMM</name>
<keyword evidence="8" id="KW-1185">Reference proteome</keyword>
<dbReference type="InterPro" id="IPR018511">
    <property type="entry name" value="Hemolysin-typ_Ca-bd_CS"/>
</dbReference>
<keyword evidence="3" id="KW-0106">Calcium</keyword>
<dbReference type="InterPro" id="IPR018247">
    <property type="entry name" value="EF_Hand_1_Ca_BS"/>
</dbReference>
<dbReference type="Proteomes" id="UP000254123">
    <property type="component" value="Unassembled WGS sequence"/>
</dbReference>
<evidence type="ECO:0000256" key="4">
    <source>
        <dbReference type="ARBA" id="ARBA00023065"/>
    </source>
</evidence>
<dbReference type="InterPro" id="IPR002035">
    <property type="entry name" value="VWF_A"/>
</dbReference>
<reference evidence="7 8" key="1">
    <citation type="submission" date="2018-06" db="EMBL/GenBank/DDBJ databases">
        <authorList>
            <consortium name="Pathogen Informatics"/>
            <person name="Doyle S."/>
        </authorList>
    </citation>
    <scope>NUCLEOTIDE SEQUENCE [LARGE SCALE GENOMIC DNA]</scope>
    <source>
        <strain evidence="7 8">NCTC10526</strain>
    </source>
</reference>
<dbReference type="GO" id="GO:0007154">
    <property type="term" value="P:cell communication"/>
    <property type="evidence" value="ECO:0007669"/>
    <property type="project" value="InterPro"/>
</dbReference>
<dbReference type="SUPFAM" id="SSF141072">
    <property type="entry name" value="CalX-like"/>
    <property type="match status" value="15"/>
</dbReference>
<feature type="compositionally biased region" description="Low complexity" evidence="5">
    <location>
        <begin position="2198"/>
        <end position="2209"/>
    </location>
</feature>
<dbReference type="InterPro" id="IPR010221">
    <property type="entry name" value="VCBS_dom"/>
</dbReference>
<dbReference type="CDD" id="cd00198">
    <property type="entry name" value="vWFA"/>
    <property type="match status" value="1"/>
</dbReference>
<proteinExistence type="predicted"/>
<evidence type="ECO:0000313" key="8">
    <source>
        <dbReference type="Proteomes" id="UP000254123"/>
    </source>
</evidence>
<dbReference type="PANTHER" id="PTHR11878">
    <property type="entry name" value="SODIUM/CALCIUM EXCHANGER"/>
    <property type="match status" value="1"/>
</dbReference>
<dbReference type="PROSITE" id="PS50234">
    <property type="entry name" value="VWFA"/>
    <property type="match status" value="1"/>
</dbReference>
<dbReference type="Gene3D" id="2.60.40.2030">
    <property type="match status" value="15"/>
</dbReference>
<dbReference type="GO" id="GO:0016020">
    <property type="term" value="C:membrane"/>
    <property type="evidence" value="ECO:0007669"/>
    <property type="project" value="InterPro"/>
</dbReference>
<dbReference type="SUPFAM" id="SSF53300">
    <property type="entry name" value="vWA-like"/>
    <property type="match status" value="1"/>
</dbReference>
<gene>
    <name evidence="7" type="ORF">NCTC10526_01081</name>
</gene>